<feature type="domain" description="AdoMet activation" evidence="1">
    <location>
        <begin position="161"/>
        <end position="211"/>
    </location>
</feature>
<protein>
    <recommendedName>
        <fullName evidence="1">AdoMet activation domain-containing protein</fullName>
    </recommendedName>
</protein>
<dbReference type="Gene3D" id="3.40.109.40">
    <property type="match status" value="1"/>
</dbReference>
<accession>A0A9D8PPV2</accession>
<dbReference type="InterPro" id="IPR004223">
    <property type="entry name" value="VitB12-dep_Met_synth_activ_dom"/>
</dbReference>
<comment type="caution">
    <text evidence="2">The sequence shown here is derived from an EMBL/GenBank/DDBJ whole genome shotgun (WGS) entry which is preliminary data.</text>
</comment>
<dbReference type="Pfam" id="PF02965">
    <property type="entry name" value="Met_synt_B12"/>
    <property type="match status" value="1"/>
</dbReference>
<gene>
    <name evidence="2" type="ORF">JW984_15385</name>
</gene>
<sequence length="234" mass="25546">MTIIDGHCIDVDVEGVLAFMGYNDENPASKRLLEAAHKMLERCLDLVRPRSVYSVHEIGEVNGEFVRIGDAEFKGQILKRILSGSVMAAVAVGTVGIGIDEEIERLNSKGDTVSALILDTMGIVALMRARVLFLGELYDREAKPRGFSATPPYGPGQCHWDIREQRELFSLVDADSVGVKLTESYLMIPKKSVSGIIGLGPEGRTFDMTPCDICDRVDCQGRRMRGMIGGLNGA</sequence>
<dbReference type="Proteomes" id="UP000809273">
    <property type="component" value="Unassembled WGS sequence"/>
</dbReference>
<evidence type="ECO:0000313" key="3">
    <source>
        <dbReference type="Proteomes" id="UP000809273"/>
    </source>
</evidence>
<proteinExistence type="predicted"/>
<reference evidence="2" key="2">
    <citation type="submission" date="2021-01" db="EMBL/GenBank/DDBJ databases">
        <authorList>
            <person name="Hahn C.R."/>
            <person name="Youssef N.H."/>
            <person name="Elshahed M."/>
        </authorList>
    </citation>
    <scope>NUCLEOTIDE SEQUENCE</scope>
    <source>
        <strain evidence="2">Zod_Metabat.24</strain>
    </source>
</reference>
<dbReference type="InterPro" id="IPR037010">
    <property type="entry name" value="VitB12-dep_Met_synth_activ_sf"/>
</dbReference>
<reference evidence="2" key="1">
    <citation type="journal article" date="2021" name="Environ. Microbiol.">
        <title>Genomic characterization of three novel Desulfobacterota classes expand the metabolic and phylogenetic diversity of the phylum.</title>
        <authorList>
            <person name="Murphy C.L."/>
            <person name="Biggerstaff J."/>
            <person name="Eichhorn A."/>
            <person name="Ewing E."/>
            <person name="Shahan R."/>
            <person name="Soriano D."/>
            <person name="Stewart S."/>
            <person name="VanMol K."/>
            <person name="Walker R."/>
            <person name="Walters P."/>
            <person name="Elshahed M.S."/>
            <person name="Youssef N.H."/>
        </authorList>
    </citation>
    <scope>NUCLEOTIDE SEQUENCE</scope>
    <source>
        <strain evidence="2">Zod_Metabat.24</strain>
    </source>
</reference>
<organism evidence="2 3">
    <name type="scientific">Candidatus Zymogenus saltonus</name>
    <dbReference type="NCBI Taxonomy" id="2844893"/>
    <lineage>
        <taxon>Bacteria</taxon>
        <taxon>Deltaproteobacteria</taxon>
        <taxon>Candidatus Zymogenia</taxon>
        <taxon>Candidatus Zymogeniales</taxon>
        <taxon>Candidatus Zymogenaceae</taxon>
        <taxon>Candidatus Zymogenus</taxon>
    </lineage>
</organism>
<dbReference type="EMBL" id="JAFGIX010000083">
    <property type="protein sequence ID" value="MBN1574579.1"/>
    <property type="molecule type" value="Genomic_DNA"/>
</dbReference>
<name>A0A9D8PPV2_9DELT</name>
<evidence type="ECO:0000313" key="2">
    <source>
        <dbReference type="EMBL" id="MBN1574579.1"/>
    </source>
</evidence>
<dbReference type="AlphaFoldDB" id="A0A9D8PPV2"/>
<dbReference type="SUPFAM" id="SSF56507">
    <property type="entry name" value="Methionine synthase activation domain-like"/>
    <property type="match status" value="1"/>
</dbReference>
<dbReference type="GO" id="GO:0008705">
    <property type="term" value="F:methionine synthase activity"/>
    <property type="evidence" value="ECO:0007669"/>
    <property type="project" value="InterPro"/>
</dbReference>
<evidence type="ECO:0000259" key="1">
    <source>
        <dbReference type="Pfam" id="PF02965"/>
    </source>
</evidence>